<evidence type="ECO:0000313" key="9">
    <source>
        <dbReference type="EMBL" id="OMI04788.1"/>
    </source>
</evidence>
<feature type="domain" description="Peptidase M50" evidence="8">
    <location>
        <begin position="12"/>
        <end position="170"/>
    </location>
</feature>
<proteinExistence type="inferred from homology"/>
<protein>
    <recommendedName>
        <fullName evidence="8">Peptidase M50 domain-containing protein</fullName>
    </recommendedName>
</protein>
<dbReference type="OrthoDB" id="2940419at2"/>
<feature type="transmembrane region" description="Helical" evidence="7">
    <location>
        <begin position="87"/>
        <end position="107"/>
    </location>
</feature>
<accession>A0A1R1RK52</accession>
<evidence type="ECO:0000313" key="10">
    <source>
        <dbReference type="Proteomes" id="UP000187367"/>
    </source>
</evidence>
<dbReference type="AlphaFoldDB" id="A0A1R1RK52"/>
<gene>
    <name evidence="9" type="ORF">BW143_13060</name>
</gene>
<evidence type="ECO:0000256" key="3">
    <source>
        <dbReference type="ARBA" id="ARBA00007931"/>
    </source>
</evidence>
<keyword evidence="5 7" id="KW-1133">Transmembrane helix</keyword>
<comment type="subcellular location">
    <subcellularLocation>
        <location evidence="2">Membrane</location>
        <topology evidence="2">Multi-pass membrane protein</topology>
    </subcellularLocation>
</comment>
<comment type="cofactor">
    <cofactor evidence="1">
        <name>Zn(2+)</name>
        <dbReference type="ChEBI" id="CHEBI:29105"/>
    </cofactor>
</comment>
<dbReference type="Pfam" id="PF02163">
    <property type="entry name" value="Peptidase_M50"/>
    <property type="match status" value="1"/>
</dbReference>
<keyword evidence="6 7" id="KW-0472">Membrane</keyword>
<evidence type="ECO:0000256" key="2">
    <source>
        <dbReference type="ARBA" id="ARBA00004141"/>
    </source>
</evidence>
<feature type="transmembrane region" description="Helical" evidence="7">
    <location>
        <begin position="113"/>
        <end position="131"/>
    </location>
</feature>
<keyword evidence="10" id="KW-1185">Reference proteome</keyword>
<evidence type="ECO:0000256" key="1">
    <source>
        <dbReference type="ARBA" id="ARBA00001947"/>
    </source>
</evidence>
<dbReference type="InterPro" id="IPR008915">
    <property type="entry name" value="Peptidase_M50"/>
</dbReference>
<reference evidence="9 10" key="1">
    <citation type="submission" date="2017-01" db="EMBL/GenBank/DDBJ databases">
        <title>Bacillus phylogenomics.</title>
        <authorList>
            <person name="Dunlap C."/>
        </authorList>
    </citation>
    <scope>NUCLEOTIDE SEQUENCE [LARGE SCALE GENOMIC DNA]</scope>
    <source>
        <strain evidence="9 10">NRRL B-41282</strain>
    </source>
</reference>
<dbReference type="Proteomes" id="UP000187367">
    <property type="component" value="Unassembled WGS sequence"/>
</dbReference>
<dbReference type="GO" id="GO:0006508">
    <property type="term" value="P:proteolysis"/>
    <property type="evidence" value="ECO:0007669"/>
    <property type="project" value="InterPro"/>
</dbReference>
<dbReference type="GO" id="GO:0016020">
    <property type="term" value="C:membrane"/>
    <property type="evidence" value="ECO:0007669"/>
    <property type="project" value="UniProtKB-SubCell"/>
</dbReference>
<evidence type="ECO:0000256" key="4">
    <source>
        <dbReference type="ARBA" id="ARBA00022692"/>
    </source>
</evidence>
<evidence type="ECO:0000259" key="8">
    <source>
        <dbReference type="Pfam" id="PF02163"/>
    </source>
</evidence>
<accession>A0A1R1QJL3</accession>
<organism evidence="9 10">
    <name type="scientific">Bacillus swezeyi</name>
    <dbReference type="NCBI Taxonomy" id="1925020"/>
    <lineage>
        <taxon>Bacteria</taxon>
        <taxon>Bacillati</taxon>
        <taxon>Bacillota</taxon>
        <taxon>Bacilli</taxon>
        <taxon>Bacillales</taxon>
        <taxon>Bacillaceae</taxon>
        <taxon>Bacillus</taxon>
    </lineage>
</organism>
<dbReference type="RefSeq" id="WP_076763101.1">
    <property type="nucleotide sequence ID" value="NZ_JARMMH010000001.1"/>
</dbReference>
<name>A0A1R1RK52_9BACI</name>
<dbReference type="EMBL" id="MTJL01000024">
    <property type="protein sequence ID" value="OMI04788.1"/>
    <property type="molecule type" value="Genomic_DNA"/>
</dbReference>
<comment type="caution">
    <text evidence="9">The sequence shown here is derived from an EMBL/GenBank/DDBJ whole genome shotgun (WGS) entry which is preliminary data.</text>
</comment>
<evidence type="ECO:0000256" key="5">
    <source>
        <dbReference type="ARBA" id="ARBA00022989"/>
    </source>
</evidence>
<evidence type="ECO:0000256" key="6">
    <source>
        <dbReference type="ARBA" id="ARBA00023136"/>
    </source>
</evidence>
<keyword evidence="4 7" id="KW-0812">Transmembrane</keyword>
<evidence type="ECO:0000256" key="7">
    <source>
        <dbReference type="SAM" id="Phobius"/>
    </source>
</evidence>
<sequence length="332" mass="37959">MIGFIHTIGPVAVAIIASIVVHELGHVLFGCIVRHHVQWLAVGPFIIFRNGKITCRWKHKYFGGAVFLFGESIKNKKTYQKEKGKSVVILLGGPITSFLAGFVFLNFVPHHEYSLYFGIFSLLIGAVTLLFTDGPPALLILTNRLYAKLHFLNVELLSYQTEKPFDFLLKELGEQLHKVKADSIEKMSLTSLSALFFYLYCAQIEFDMSSRKKLEMFQHVLKELEDKGLGSIRNKQKRSLLNAIVYLEEMNLFMENNKEAAAKLYSKLADKEDNRLNELKRGAVINHDDKAKELYISELNSDIFNRHTLLVKIEEQFIQKAKEHIHKKQGSA</sequence>
<comment type="similarity">
    <text evidence="3">Belongs to the peptidase M50B family.</text>
</comment>